<name>A0ABW9QX44_9ACTN</name>
<evidence type="ECO:0000313" key="3">
    <source>
        <dbReference type="Proteomes" id="UP000437736"/>
    </source>
</evidence>
<dbReference type="Pfam" id="PF00211">
    <property type="entry name" value="Guanylate_cyc"/>
    <property type="match status" value="1"/>
</dbReference>
<sequence length="75" mass="8098">HGDVFGSTVNVASRLGDAARPGTVLVDGRLADVLARSAGLELRRSGVRSLKGLGPVRAYLLRRRQPAADDRLDFW</sequence>
<dbReference type="EMBL" id="WJHE01000917">
    <property type="protein sequence ID" value="MST34252.1"/>
    <property type="molecule type" value="Genomic_DNA"/>
</dbReference>
<proteinExistence type="predicted"/>
<comment type="caution">
    <text evidence="2">The sequence shown here is derived from an EMBL/GenBank/DDBJ whole genome shotgun (WGS) entry which is preliminary data.</text>
</comment>
<keyword evidence="3" id="KW-1185">Reference proteome</keyword>
<dbReference type="Gene3D" id="3.30.70.1230">
    <property type="entry name" value="Nucleotide cyclase"/>
    <property type="match status" value="1"/>
</dbReference>
<evidence type="ECO:0000313" key="2">
    <source>
        <dbReference type="EMBL" id="MST34252.1"/>
    </source>
</evidence>
<feature type="domain" description="Guanylate cyclase" evidence="1">
    <location>
        <begin position="3"/>
        <end position="62"/>
    </location>
</feature>
<gene>
    <name evidence="2" type="ORF">GHK86_16175</name>
</gene>
<evidence type="ECO:0000259" key="1">
    <source>
        <dbReference type="Pfam" id="PF00211"/>
    </source>
</evidence>
<feature type="non-terminal residue" evidence="2">
    <location>
        <position position="1"/>
    </location>
</feature>
<dbReference type="InterPro" id="IPR029787">
    <property type="entry name" value="Nucleotide_cyclase"/>
</dbReference>
<accession>A0ABW9QX44</accession>
<dbReference type="Proteomes" id="UP000437736">
    <property type="component" value="Unassembled WGS sequence"/>
</dbReference>
<reference evidence="2 3" key="1">
    <citation type="submission" date="2019-11" db="EMBL/GenBank/DDBJ databases">
        <title>Acidiferrimicrobium australis gen. nov., sp. nov., an acidophilic and obligately heterotrophic, member of the Actinobacteria that catalyses dissimilatory oxido- reduction of iron isolated from metal-rich acidic water in Chile.</title>
        <authorList>
            <person name="Gonzalez D."/>
            <person name="Huber K."/>
            <person name="Hedrich S."/>
            <person name="Rojas-Villalobos C."/>
            <person name="Quatrini R."/>
            <person name="Dinamarca M.A."/>
            <person name="Schwarz A."/>
            <person name="Canales C."/>
            <person name="Nancucheo I."/>
        </authorList>
    </citation>
    <scope>NUCLEOTIDE SEQUENCE [LARGE SCALE GENOMIC DNA]</scope>
    <source>
        <strain evidence="2 3">USS-CCA1</strain>
    </source>
</reference>
<dbReference type="SUPFAM" id="SSF55073">
    <property type="entry name" value="Nucleotide cyclase"/>
    <property type="match status" value="1"/>
</dbReference>
<dbReference type="InterPro" id="IPR001054">
    <property type="entry name" value="A/G_cyclase"/>
</dbReference>
<organism evidence="2 3">
    <name type="scientific">Acidiferrimicrobium australe</name>
    <dbReference type="NCBI Taxonomy" id="2664430"/>
    <lineage>
        <taxon>Bacteria</taxon>
        <taxon>Bacillati</taxon>
        <taxon>Actinomycetota</taxon>
        <taxon>Acidimicrobiia</taxon>
        <taxon>Acidimicrobiales</taxon>
        <taxon>Acidimicrobiaceae</taxon>
        <taxon>Acidiferrimicrobium</taxon>
    </lineage>
</organism>
<protein>
    <recommendedName>
        <fullName evidence="1">Guanylate cyclase domain-containing protein</fullName>
    </recommendedName>
</protein>